<accession>N6ZMJ6</accession>
<keyword evidence="2 6" id="KW-0812">Transmembrane</keyword>
<feature type="transmembrane region" description="Helical" evidence="6">
    <location>
        <begin position="456"/>
        <end position="478"/>
    </location>
</feature>
<feature type="transmembrane region" description="Helical" evidence="6">
    <location>
        <begin position="426"/>
        <end position="444"/>
    </location>
</feature>
<evidence type="ECO:0000256" key="2">
    <source>
        <dbReference type="ARBA" id="ARBA00022692"/>
    </source>
</evidence>
<dbReference type="AlphaFoldDB" id="N6ZMJ6"/>
<comment type="subcellular location">
    <subcellularLocation>
        <location evidence="1">Membrane</location>
        <topology evidence="1">Multi-pass membrane protein</topology>
    </subcellularLocation>
</comment>
<dbReference type="RefSeq" id="WP_004371159.1">
    <property type="nucleotide sequence ID" value="NZ_AMXF01000173.1"/>
</dbReference>
<keyword evidence="4 6" id="KW-0472">Membrane</keyword>
<feature type="domain" description="STAS" evidence="7">
    <location>
        <begin position="37"/>
        <end position="91"/>
    </location>
</feature>
<dbReference type="Pfam" id="PF01957">
    <property type="entry name" value="NfeD"/>
    <property type="match status" value="1"/>
</dbReference>
<dbReference type="Pfam" id="PF25145">
    <property type="entry name" value="NfeD1b_N"/>
    <property type="match status" value="1"/>
</dbReference>
<evidence type="ECO:0000313" key="8">
    <source>
        <dbReference type="EMBL" id="ENO95762.1"/>
    </source>
</evidence>
<dbReference type="EMBL" id="AMXF01000173">
    <property type="protein sequence ID" value="ENO95762.1"/>
    <property type="molecule type" value="Genomic_DNA"/>
</dbReference>
<protein>
    <recommendedName>
        <fullName evidence="7">STAS domain-containing protein</fullName>
    </recommendedName>
</protein>
<comment type="caution">
    <text evidence="8">The sequence shown here is derived from an EMBL/GenBank/DDBJ whole genome shotgun (WGS) entry which is preliminary data.</text>
</comment>
<dbReference type="InterPro" id="IPR002810">
    <property type="entry name" value="NfeD-like_C"/>
</dbReference>
<feature type="compositionally biased region" description="Low complexity" evidence="5">
    <location>
        <begin position="170"/>
        <end position="194"/>
    </location>
</feature>
<evidence type="ECO:0000256" key="4">
    <source>
        <dbReference type="ARBA" id="ARBA00023136"/>
    </source>
</evidence>
<keyword evidence="3 6" id="KW-1133">Transmembrane helix</keyword>
<dbReference type="SUPFAM" id="SSF52096">
    <property type="entry name" value="ClpP/crotonase"/>
    <property type="match status" value="1"/>
</dbReference>
<dbReference type="InterPro" id="IPR029045">
    <property type="entry name" value="ClpP/crotonase-like_dom_sf"/>
</dbReference>
<dbReference type="InterPro" id="IPR056739">
    <property type="entry name" value="NfeD_membrane"/>
</dbReference>
<evidence type="ECO:0000256" key="5">
    <source>
        <dbReference type="SAM" id="MobiDB-lite"/>
    </source>
</evidence>
<dbReference type="PROSITE" id="PS50801">
    <property type="entry name" value="STAS"/>
    <property type="match status" value="1"/>
</dbReference>
<feature type="compositionally biased region" description="Low complexity" evidence="5">
    <location>
        <begin position="553"/>
        <end position="564"/>
    </location>
</feature>
<dbReference type="Proteomes" id="UP000013047">
    <property type="component" value="Unassembled WGS sequence"/>
</dbReference>
<reference evidence="8 9" key="1">
    <citation type="submission" date="2012-09" db="EMBL/GenBank/DDBJ databases">
        <title>Draft Genome Sequences of 6 Strains from Genus Thauera.</title>
        <authorList>
            <person name="Liu B."/>
            <person name="Shapleigh J.P."/>
            <person name="Frostegard A.H."/>
        </authorList>
    </citation>
    <scope>NUCLEOTIDE SEQUENCE [LARGE SCALE GENOMIC DNA]</scope>
    <source>
        <strain evidence="8 9">B4P</strain>
    </source>
</reference>
<dbReference type="InterPro" id="IPR012340">
    <property type="entry name" value="NA-bd_OB-fold"/>
</dbReference>
<feature type="region of interest" description="Disordered" evidence="5">
    <location>
        <begin position="145"/>
        <end position="257"/>
    </location>
</feature>
<keyword evidence="9" id="KW-1185">Reference proteome</keyword>
<feature type="region of interest" description="Disordered" evidence="5">
    <location>
        <begin position="553"/>
        <end position="576"/>
    </location>
</feature>
<gene>
    <name evidence="8" type="ORF">C667_17341</name>
</gene>
<dbReference type="PANTHER" id="PTHR33507:SF4">
    <property type="entry name" value="NODULATION COMPETITIVENESS PROTEIN NFED"/>
    <property type="match status" value="1"/>
</dbReference>
<dbReference type="InterPro" id="IPR052165">
    <property type="entry name" value="Membrane_assoc_protease"/>
</dbReference>
<dbReference type="InterPro" id="IPR002645">
    <property type="entry name" value="STAS_dom"/>
</dbReference>
<evidence type="ECO:0000256" key="1">
    <source>
        <dbReference type="ARBA" id="ARBA00004141"/>
    </source>
</evidence>
<dbReference type="Gene3D" id="2.40.50.140">
    <property type="entry name" value="Nucleic acid-binding proteins"/>
    <property type="match status" value="1"/>
</dbReference>
<evidence type="ECO:0000256" key="6">
    <source>
        <dbReference type="SAM" id="Phobius"/>
    </source>
</evidence>
<sequence length="576" mass="58056">MPAPPPSALRTSTSAILALIGLVLLLLASQAGSSAAGALVLRVDGAIGPASADYIHKGLTRAASTGAQLVVIELDTPGGLDTSMRSIIKDILASPVPVATFVAPEGARAASAGTYILYASHIAAMAPATNLGAATPVAIGIGGAQPGRTAPLGDEPATAEDAGTGGRDGSGSTSGPSHPPSSAQSQPASANRSPETTPEIRDDKMHARPSASEEPATTSTRGNTADARPSASDRPETAAPPATTGPRRTAAPTDAMAAKSMSDATAYIRSLAQLRGRDVDFAERAVREAASLSAEEALAQGVIELIAIDTPSLLKQLDGREVAVLDGTRTLATAGIAIERMEPDWRNRILAALANPQVALILMMIGIYGLFFEFTSPGFGVPGVAGAISLLIALYAFQLLPVNWAGVLLLAVGAGLMLAEAFLPSFGGLGVGGIIAFVVGGLFLMDADVPGFGVPIALIVGMALASAAVIIAIGSFAARSLRRPVVSGSEEMLGALGKVERATGDGDWWIAVHGEHWRARSAQALSPGDRVRVAGIDGLTLTVTPIAAQSDASTAAAGAGSSAPDSHHFTPGSTPS</sequence>
<dbReference type="GO" id="GO:0016020">
    <property type="term" value="C:membrane"/>
    <property type="evidence" value="ECO:0007669"/>
    <property type="project" value="UniProtKB-SubCell"/>
</dbReference>
<feature type="compositionally biased region" description="Low complexity" evidence="5">
    <location>
        <begin position="237"/>
        <end position="253"/>
    </location>
</feature>
<organism evidence="8 9">
    <name type="scientific">Thauera phenylacetica B4P</name>
    <dbReference type="NCBI Taxonomy" id="1234382"/>
    <lineage>
        <taxon>Bacteria</taxon>
        <taxon>Pseudomonadati</taxon>
        <taxon>Pseudomonadota</taxon>
        <taxon>Betaproteobacteria</taxon>
        <taxon>Rhodocyclales</taxon>
        <taxon>Zoogloeaceae</taxon>
        <taxon>Thauera</taxon>
    </lineage>
</organism>
<evidence type="ECO:0000313" key="9">
    <source>
        <dbReference type="Proteomes" id="UP000013047"/>
    </source>
</evidence>
<evidence type="ECO:0000256" key="3">
    <source>
        <dbReference type="ARBA" id="ARBA00022989"/>
    </source>
</evidence>
<evidence type="ECO:0000259" key="7">
    <source>
        <dbReference type="PROSITE" id="PS50801"/>
    </source>
</evidence>
<dbReference type="PANTHER" id="PTHR33507">
    <property type="entry name" value="INNER MEMBRANE PROTEIN YBBJ"/>
    <property type="match status" value="1"/>
</dbReference>
<dbReference type="SUPFAM" id="SSF141322">
    <property type="entry name" value="NfeD domain-like"/>
    <property type="match status" value="1"/>
</dbReference>
<name>N6ZMJ6_9RHOO</name>
<dbReference type="CDD" id="cd07020">
    <property type="entry name" value="Clp_protease_NfeD_1"/>
    <property type="match status" value="1"/>
</dbReference>
<dbReference type="Gene3D" id="3.90.226.10">
    <property type="entry name" value="2-enoyl-CoA Hydratase, Chain A, domain 1"/>
    <property type="match status" value="1"/>
</dbReference>
<feature type="transmembrane region" description="Helical" evidence="6">
    <location>
        <begin position="349"/>
        <end position="371"/>
    </location>
</feature>
<proteinExistence type="predicted"/>
<dbReference type="InterPro" id="IPR056738">
    <property type="entry name" value="NfeD1b_N"/>
</dbReference>
<dbReference type="Pfam" id="PF24961">
    <property type="entry name" value="NfeD_membrane"/>
    <property type="match status" value="1"/>
</dbReference>